<protein>
    <submittedName>
        <fullName evidence="1">Uncharacterized protein</fullName>
    </submittedName>
</protein>
<reference evidence="2" key="1">
    <citation type="journal article" date="2019" name="Int. J. Syst. Evol. Microbiol.">
        <title>The Global Catalogue of Microorganisms (GCM) 10K type strain sequencing project: providing services to taxonomists for standard genome sequencing and annotation.</title>
        <authorList>
            <consortium name="The Broad Institute Genomics Platform"/>
            <consortium name="The Broad Institute Genome Sequencing Center for Infectious Disease"/>
            <person name="Wu L."/>
            <person name="Ma J."/>
        </authorList>
    </citation>
    <scope>NUCLEOTIDE SEQUENCE [LARGE SCALE GENOMIC DNA]</scope>
    <source>
        <strain evidence="2">CGMCC 1.12477</strain>
    </source>
</reference>
<organism evidence="1 2">
    <name type="scientific">Nocardioides aestuarii</name>
    <dbReference type="NCBI Taxonomy" id="252231"/>
    <lineage>
        <taxon>Bacteria</taxon>
        <taxon>Bacillati</taxon>
        <taxon>Actinomycetota</taxon>
        <taxon>Actinomycetes</taxon>
        <taxon>Propionibacteriales</taxon>
        <taxon>Nocardioidaceae</taxon>
        <taxon>Nocardioides</taxon>
    </lineage>
</organism>
<evidence type="ECO:0000313" key="2">
    <source>
        <dbReference type="Proteomes" id="UP001597351"/>
    </source>
</evidence>
<proteinExistence type="predicted"/>
<dbReference type="EMBL" id="JBHUGD010000003">
    <property type="protein sequence ID" value="MFD1946690.1"/>
    <property type="molecule type" value="Genomic_DNA"/>
</dbReference>
<keyword evidence="2" id="KW-1185">Reference proteome</keyword>
<name>A0ABW4TLB7_9ACTN</name>
<accession>A0ABW4TLB7</accession>
<gene>
    <name evidence="1" type="ORF">ACFSDE_07800</name>
</gene>
<sequence length="75" mass="8394">MKQLALSYGVGGRERVFPDEVERARKAIYRRVADALRRVEEAHPGLGRHLRASVHTGTYCSYAPERPLAWVTSGA</sequence>
<dbReference type="RefSeq" id="WP_343917078.1">
    <property type="nucleotide sequence ID" value="NZ_BAAAJT010000002.1"/>
</dbReference>
<comment type="caution">
    <text evidence="1">The sequence shown here is derived from an EMBL/GenBank/DDBJ whole genome shotgun (WGS) entry which is preliminary data.</text>
</comment>
<dbReference type="Proteomes" id="UP001597351">
    <property type="component" value="Unassembled WGS sequence"/>
</dbReference>
<evidence type="ECO:0000313" key="1">
    <source>
        <dbReference type="EMBL" id="MFD1946690.1"/>
    </source>
</evidence>